<reference evidence="1" key="1">
    <citation type="submission" date="2018-05" db="EMBL/GenBank/DDBJ databases">
        <authorList>
            <person name="Lanie J.A."/>
            <person name="Ng W.-L."/>
            <person name="Kazmierczak K.M."/>
            <person name="Andrzejewski T.M."/>
            <person name="Davidsen T.M."/>
            <person name="Wayne K.J."/>
            <person name="Tettelin H."/>
            <person name="Glass J.I."/>
            <person name="Rusch D."/>
            <person name="Podicherti R."/>
            <person name="Tsui H.-C.T."/>
            <person name="Winkler M.E."/>
        </authorList>
    </citation>
    <scope>NUCLEOTIDE SEQUENCE</scope>
</reference>
<dbReference type="Gene3D" id="3.40.50.2000">
    <property type="entry name" value="Glycogen Phosphorylase B"/>
    <property type="match status" value="2"/>
</dbReference>
<protein>
    <recommendedName>
        <fullName evidence="2">Glycosyltransferase subfamily 4-like N-terminal domain-containing protein</fullName>
    </recommendedName>
</protein>
<feature type="non-terminal residue" evidence="1">
    <location>
        <position position="245"/>
    </location>
</feature>
<dbReference type="SUPFAM" id="SSF53756">
    <property type="entry name" value="UDP-Glycosyltransferase/glycogen phosphorylase"/>
    <property type="match status" value="1"/>
</dbReference>
<dbReference type="AlphaFoldDB" id="A0A381YRD6"/>
<evidence type="ECO:0008006" key="2">
    <source>
        <dbReference type="Google" id="ProtNLM"/>
    </source>
</evidence>
<evidence type="ECO:0000313" key="1">
    <source>
        <dbReference type="EMBL" id="SVA79596.1"/>
    </source>
</evidence>
<proteinExistence type="predicted"/>
<gene>
    <name evidence="1" type="ORF">METZ01_LOCUS132450</name>
</gene>
<organism evidence="1">
    <name type="scientific">marine metagenome</name>
    <dbReference type="NCBI Taxonomy" id="408172"/>
    <lineage>
        <taxon>unclassified sequences</taxon>
        <taxon>metagenomes</taxon>
        <taxon>ecological metagenomes</taxon>
    </lineage>
</organism>
<dbReference type="EMBL" id="UINC01018873">
    <property type="protein sequence ID" value="SVA79596.1"/>
    <property type="molecule type" value="Genomic_DNA"/>
</dbReference>
<sequence>MRKKKVLFVSEASWKNTGYSIYTKEVLSRLSQIPDLEVAELACYATALNTEVETTPWKVYPNKPSPDSPDLVAYKSHPSRIFGEQTFNSVLLNFRPDIVMDIRDWWMIEYQQRSPFRDFFHWAIMPTVDATPQNPQWINTFQSADAVFAYSEFGRDVMREQCDNLNFVDVASPAASEAFYPIENKAAHKESMGLDADSIIVGTVMRNQRRKLYPDLFQSFRQFLDQTKNANTFLYCHHYYPDIGW</sequence>
<accession>A0A381YRD6</accession>
<name>A0A381YRD6_9ZZZZ</name>